<name>A0A182IN47_ANOAO</name>
<comment type="catalytic activity">
    <reaction evidence="16">
        <text>L-threonyl-[protein] + ATP = O-phospho-L-threonyl-[protein] + ADP + H(+)</text>
        <dbReference type="Rhea" id="RHEA:46608"/>
        <dbReference type="Rhea" id="RHEA-COMP:11060"/>
        <dbReference type="Rhea" id="RHEA-COMP:11605"/>
        <dbReference type="ChEBI" id="CHEBI:15378"/>
        <dbReference type="ChEBI" id="CHEBI:30013"/>
        <dbReference type="ChEBI" id="CHEBI:30616"/>
        <dbReference type="ChEBI" id="CHEBI:61977"/>
        <dbReference type="ChEBI" id="CHEBI:456216"/>
        <dbReference type="EC" id="2.7.11.21"/>
    </reaction>
</comment>
<keyword evidence="8 18" id="KW-0547">Nucleotide-binding</keyword>
<evidence type="ECO:0000256" key="8">
    <source>
        <dbReference type="ARBA" id="ARBA00022741"/>
    </source>
</evidence>
<keyword evidence="7" id="KW-0808">Transferase</keyword>
<dbReference type="PROSITE" id="PS51985">
    <property type="entry name" value="CPB2"/>
    <property type="match status" value="1"/>
</dbReference>
<reference evidence="23" key="1">
    <citation type="submission" date="2022-08" db="UniProtKB">
        <authorList>
            <consortium name="EnsemblMetazoa"/>
        </authorList>
    </citation>
    <scope>IDENTIFICATION</scope>
    <source>
        <strain evidence="23">EBRO</strain>
    </source>
</reference>
<evidence type="ECO:0000256" key="4">
    <source>
        <dbReference type="ARBA" id="ARBA00020245"/>
    </source>
</evidence>
<dbReference type="InterPro" id="IPR033699">
    <property type="entry name" value="POLO_box_Plk4_1"/>
</dbReference>
<keyword evidence="6" id="KW-0723">Serine/threonine-protein kinase</keyword>
<evidence type="ECO:0000256" key="19">
    <source>
        <dbReference type="SAM" id="MobiDB-lite"/>
    </source>
</evidence>
<dbReference type="PANTHER" id="PTHR24345">
    <property type="entry name" value="SERINE/THREONINE-PROTEIN KINASE PLK"/>
    <property type="match status" value="1"/>
</dbReference>
<dbReference type="SUPFAM" id="SSF56112">
    <property type="entry name" value="Protein kinase-like (PK-like)"/>
    <property type="match status" value="1"/>
</dbReference>
<dbReference type="STRING" id="41427.A0A182IN47"/>
<sequence length="870" mass="96746">MITSFGEKIEDYEVYEILGKGGFASVYRGKCLRTGVFVAIKMINKQAMHSSGMANRVRQEVAIHSKLKHPSILELYTFFEDLNYVYLVLELSENGELQQYLRKRQIPFDEYEAALVLRQVVDGLLYLHSHQILHRDMSLSNLLLTKEMNIKIADFGLATELTKPDEKHLTLCGTPNYISPEVASRASHGLPADVWGLGCMLYTLLVGKPPFDTNGVKSTLTRVVMSSYSMPVHISSNARDLIDRLLQKNPNVRIKLEDVLSHPFLCRYDLGVKGPSSGMYRNAAYGADSGVDTMSSGGRSDLFCSRTRGPTDRSNSDSGINNINTHGVIDHQRHVQSQQVQHSLEKKNSMIFGSQRNLQEPHISLLQKFNSLELMEKYNIDKAELTGFGSSVLQQPSNFPSTINPTRKAEPTTGGFIPSHQQGPNSSQQGVPGQAQPKIPMQYDFLKNICHGESTSCAAKPNGIQRETPRRDIQLPAQLNTSRLMPTRHRTKHVILTIVPDSGEVVLEFLKPKGRLREDRVVDVCRISGDGLRFVLYQPGGSRGIPIKNEPPDLPAVGVDSIYSYENIPEKHWKKYVYAARFVEMVKAKTPKITLYSEMAKCQLMETLKDFEVAFYDGSKIVQCSNDPELKMFDRTGKIHRGSETVQGEALVKYEHFQQTLEHCRNLERTLSCLSHGGKTFPIIIGRRPVSTGSGSCNTKQSFVFASTPATPQTPHQNFVLGSFADSNKSETPMNVYSSSRMRHSNLAANTKNCTIAGIGTAMLHSKGIVEVNFLDGSRLTVVPKNMNGAGVTYITPPGATSGADSNAKHYHYSTLQLDNGDISQQWLPADLSDKIKQLPKIMQELNVASENTIPFTFGSLSSTPVSRFH</sequence>
<evidence type="ECO:0000256" key="12">
    <source>
        <dbReference type="ARBA" id="ARBA00023212"/>
    </source>
</evidence>
<feature type="domain" description="Cryptic POLO box 1 (CPB1)" evidence="21">
    <location>
        <begin position="471"/>
        <end position="589"/>
    </location>
</feature>
<comment type="subcellular location">
    <subcellularLocation>
        <location evidence="1">Cytoplasm</location>
        <location evidence="1">Cytoskeleton</location>
        <location evidence="1">Microtubule organizing center</location>
        <location evidence="1">Centrosome</location>
        <location evidence="1">Centriole</location>
    </subcellularLocation>
</comment>
<dbReference type="Gene3D" id="1.10.510.10">
    <property type="entry name" value="Transferase(Phosphotransferase) domain 1"/>
    <property type="match status" value="1"/>
</dbReference>
<keyword evidence="12" id="KW-0206">Cytoskeleton</keyword>
<dbReference type="InterPro" id="IPR008266">
    <property type="entry name" value="Tyr_kinase_AS"/>
</dbReference>
<evidence type="ECO:0000256" key="16">
    <source>
        <dbReference type="ARBA" id="ARBA00047802"/>
    </source>
</evidence>
<evidence type="ECO:0000256" key="3">
    <source>
        <dbReference type="ARBA" id="ARBA00012424"/>
    </source>
</evidence>
<feature type="compositionally biased region" description="Polar residues" evidence="19">
    <location>
        <begin position="419"/>
        <end position="431"/>
    </location>
</feature>
<evidence type="ECO:0000256" key="9">
    <source>
        <dbReference type="ARBA" id="ARBA00022777"/>
    </source>
</evidence>
<dbReference type="InterPro" id="IPR017441">
    <property type="entry name" value="Protein_kinase_ATP_BS"/>
</dbReference>
<dbReference type="Pfam" id="PF18409">
    <property type="entry name" value="Plk4_PB2"/>
    <property type="match status" value="1"/>
</dbReference>
<dbReference type="InterPro" id="IPR011009">
    <property type="entry name" value="Kinase-like_dom_sf"/>
</dbReference>
<evidence type="ECO:0000259" key="21">
    <source>
        <dbReference type="PROSITE" id="PS51984"/>
    </source>
</evidence>
<dbReference type="Gene3D" id="3.30.1120.30">
    <property type="entry name" value="POLO box domain"/>
    <property type="match status" value="1"/>
</dbReference>
<evidence type="ECO:0000256" key="2">
    <source>
        <dbReference type="ARBA" id="ARBA00011738"/>
    </source>
</evidence>
<evidence type="ECO:0000256" key="13">
    <source>
        <dbReference type="ARBA" id="ARBA00030332"/>
    </source>
</evidence>
<organism evidence="23">
    <name type="scientific">Anopheles atroparvus</name>
    <name type="common">European mosquito</name>
    <dbReference type="NCBI Taxonomy" id="41427"/>
    <lineage>
        <taxon>Eukaryota</taxon>
        <taxon>Metazoa</taxon>
        <taxon>Ecdysozoa</taxon>
        <taxon>Arthropoda</taxon>
        <taxon>Hexapoda</taxon>
        <taxon>Insecta</taxon>
        <taxon>Pterygota</taxon>
        <taxon>Neoptera</taxon>
        <taxon>Endopterygota</taxon>
        <taxon>Diptera</taxon>
        <taxon>Nematocera</taxon>
        <taxon>Culicoidea</taxon>
        <taxon>Culicidae</taxon>
        <taxon>Anophelinae</taxon>
        <taxon>Anopheles</taxon>
    </lineage>
</organism>
<dbReference type="InterPro" id="IPR000719">
    <property type="entry name" value="Prot_kinase_dom"/>
</dbReference>
<dbReference type="Pfam" id="PF18190">
    <property type="entry name" value="Plk4_PB1"/>
    <property type="match status" value="1"/>
</dbReference>
<dbReference type="GO" id="GO:0004674">
    <property type="term" value="F:protein serine/threonine kinase activity"/>
    <property type="evidence" value="ECO:0007669"/>
    <property type="project" value="UniProtKB-KW"/>
</dbReference>
<evidence type="ECO:0000259" key="22">
    <source>
        <dbReference type="PROSITE" id="PS51985"/>
    </source>
</evidence>
<dbReference type="EnsemblMetazoa" id="AATE002259-RA">
    <property type="protein sequence ID" value="AATE002259-PA.1"/>
    <property type="gene ID" value="AATE002259"/>
</dbReference>
<evidence type="ECO:0000256" key="15">
    <source>
        <dbReference type="ARBA" id="ARBA00030924"/>
    </source>
</evidence>
<dbReference type="EC" id="2.7.11.21" evidence="3"/>
<feature type="domain" description="Cryptic POLO box 2 (CPB2)" evidence="22">
    <location>
        <begin position="590"/>
        <end position="695"/>
    </location>
</feature>
<dbReference type="GO" id="GO:0005814">
    <property type="term" value="C:centriole"/>
    <property type="evidence" value="ECO:0007669"/>
    <property type="project" value="UniProtKB-SubCell"/>
</dbReference>
<feature type="binding site" evidence="18">
    <location>
        <position position="41"/>
    </location>
    <ligand>
        <name>ATP</name>
        <dbReference type="ChEBI" id="CHEBI:30616"/>
    </ligand>
</feature>
<dbReference type="FunFam" id="3.30.200.20:FF:000042">
    <property type="entry name" value="Aurora kinase A"/>
    <property type="match status" value="1"/>
</dbReference>
<evidence type="ECO:0000256" key="10">
    <source>
        <dbReference type="ARBA" id="ARBA00022840"/>
    </source>
</evidence>
<dbReference type="InterPro" id="IPR036947">
    <property type="entry name" value="POLO_box_dom_sf"/>
</dbReference>
<dbReference type="GO" id="GO:0005634">
    <property type="term" value="C:nucleus"/>
    <property type="evidence" value="ECO:0007669"/>
    <property type="project" value="TreeGrafter"/>
</dbReference>
<dbReference type="Gene3D" id="3.30.1120.120">
    <property type="match status" value="1"/>
</dbReference>
<dbReference type="FunFam" id="1.10.510.10:FF:000576">
    <property type="entry name" value="Serine/threonine-protein kinase PLK4"/>
    <property type="match status" value="1"/>
</dbReference>
<feature type="region of interest" description="Disordered" evidence="19">
    <location>
        <begin position="407"/>
        <end position="435"/>
    </location>
</feature>
<dbReference type="VEuPathDB" id="VectorBase:AATE002259"/>
<keyword evidence="10 18" id="KW-0067">ATP-binding</keyword>
<dbReference type="CDD" id="cd13114">
    <property type="entry name" value="POLO_box_Plk4_1"/>
    <property type="match status" value="1"/>
</dbReference>
<evidence type="ECO:0000256" key="14">
    <source>
        <dbReference type="ARBA" id="ARBA00030429"/>
    </source>
</evidence>
<evidence type="ECO:0000256" key="7">
    <source>
        <dbReference type="ARBA" id="ARBA00022679"/>
    </source>
</evidence>
<dbReference type="PROSITE" id="PS00107">
    <property type="entry name" value="PROTEIN_KINASE_ATP"/>
    <property type="match status" value="1"/>
</dbReference>
<evidence type="ECO:0000256" key="1">
    <source>
        <dbReference type="ARBA" id="ARBA00004114"/>
    </source>
</evidence>
<dbReference type="PANTHER" id="PTHR24345:SF91">
    <property type="entry name" value="SERINE_THREONINE-PROTEIN KINASE PLK4"/>
    <property type="match status" value="1"/>
</dbReference>
<evidence type="ECO:0000256" key="5">
    <source>
        <dbReference type="ARBA" id="ARBA00022490"/>
    </source>
</evidence>
<comment type="subunit">
    <text evidence="2">Homodimer.</text>
</comment>
<dbReference type="PROSITE" id="PS50011">
    <property type="entry name" value="PROTEIN_KINASE_DOM"/>
    <property type="match status" value="1"/>
</dbReference>
<keyword evidence="9" id="KW-0418">Kinase</keyword>
<dbReference type="InterPro" id="IPR046437">
    <property type="entry name" value="Ser_Thr-PK_POLO_box_1_sf"/>
</dbReference>
<feature type="domain" description="Protein kinase" evidence="20">
    <location>
        <begin position="12"/>
        <end position="265"/>
    </location>
</feature>
<evidence type="ECO:0000256" key="6">
    <source>
        <dbReference type="ARBA" id="ARBA00022527"/>
    </source>
</evidence>
<keyword evidence="5" id="KW-0963">Cytoplasm</keyword>
<keyword evidence="11" id="KW-0832">Ubl conjugation</keyword>
<dbReference type="Pfam" id="PF00069">
    <property type="entry name" value="Pkinase"/>
    <property type="match status" value="1"/>
</dbReference>
<proteinExistence type="predicted"/>
<protein>
    <recommendedName>
        <fullName evidence="4">Serine/threonine-protein kinase PLK4</fullName>
        <ecNumber evidence="3">2.7.11.21</ecNumber>
    </recommendedName>
    <alternativeName>
        <fullName evidence="13">Polo-like kinase 4</fullName>
    </alternativeName>
    <alternativeName>
        <fullName evidence="14 15">Serine/threonine-protein kinase SAK</fullName>
    </alternativeName>
</protein>
<evidence type="ECO:0000313" key="23">
    <source>
        <dbReference type="EnsemblMetazoa" id="AATE002259-PA.1"/>
    </source>
</evidence>
<accession>A0A182IN47</accession>
<dbReference type="PROSITE" id="PS00109">
    <property type="entry name" value="PROTEIN_KINASE_TYR"/>
    <property type="match status" value="1"/>
</dbReference>
<evidence type="ECO:0000256" key="17">
    <source>
        <dbReference type="ARBA" id="ARBA00048347"/>
    </source>
</evidence>
<dbReference type="PROSITE" id="PS51984">
    <property type="entry name" value="CPB1"/>
    <property type="match status" value="1"/>
</dbReference>
<evidence type="ECO:0000256" key="18">
    <source>
        <dbReference type="PROSITE-ProRule" id="PRU10141"/>
    </source>
</evidence>
<dbReference type="InterPro" id="IPR033698">
    <property type="entry name" value="POLO_box_Plk4_2"/>
</dbReference>
<dbReference type="AlphaFoldDB" id="A0A182IN47"/>
<dbReference type="Gene3D" id="3.30.1120.130">
    <property type="match status" value="1"/>
</dbReference>
<evidence type="ECO:0000259" key="20">
    <source>
        <dbReference type="PROSITE" id="PS50011"/>
    </source>
</evidence>
<dbReference type="InterPro" id="IPR047108">
    <property type="entry name" value="Plk4-like_POLO_box_2_sf"/>
</dbReference>
<comment type="catalytic activity">
    <reaction evidence="17">
        <text>L-seryl-[protein] + ATP = O-phospho-L-seryl-[protein] + ADP + H(+)</text>
        <dbReference type="Rhea" id="RHEA:17989"/>
        <dbReference type="Rhea" id="RHEA-COMP:9863"/>
        <dbReference type="Rhea" id="RHEA-COMP:11604"/>
        <dbReference type="ChEBI" id="CHEBI:15378"/>
        <dbReference type="ChEBI" id="CHEBI:29999"/>
        <dbReference type="ChEBI" id="CHEBI:30616"/>
        <dbReference type="ChEBI" id="CHEBI:83421"/>
        <dbReference type="ChEBI" id="CHEBI:456216"/>
        <dbReference type="EC" id="2.7.11.21"/>
    </reaction>
</comment>
<evidence type="ECO:0000256" key="11">
    <source>
        <dbReference type="ARBA" id="ARBA00022843"/>
    </source>
</evidence>
<dbReference type="GO" id="GO:0005524">
    <property type="term" value="F:ATP binding"/>
    <property type="evidence" value="ECO:0007669"/>
    <property type="project" value="UniProtKB-UniRule"/>
</dbReference>